<proteinExistence type="predicted"/>
<protein>
    <submittedName>
        <fullName evidence="2">Uncharacterized protein</fullName>
    </submittedName>
</protein>
<gene>
    <name evidence="2" type="ORF">ABT39_MTgene2053</name>
</gene>
<keyword evidence="2" id="KW-0496">Mitochondrion</keyword>
<keyword evidence="1" id="KW-1133">Transmembrane helix</keyword>
<evidence type="ECO:0000313" key="2">
    <source>
        <dbReference type="EMBL" id="KUM45950.1"/>
    </source>
</evidence>
<keyword evidence="1" id="KW-0472">Membrane</keyword>
<evidence type="ECO:0000256" key="1">
    <source>
        <dbReference type="SAM" id="Phobius"/>
    </source>
</evidence>
<organism evidence="2">
    <name type="scientific">Picea glauca</name>
    <name type="common">White spruce</name>
    <name type="synonym">Pinus glauca</name>
    <dbReference type="NCBI Taxonomy" id="3330"/>
    <lineage>
        <taxon>Eukaryota</taxon>
        <taxon>Viridiplantae</taxon>
        <taxon>Streptophyta</taxon>
        <taxon>Embryophyta</taxon>
        <taxon>Tracheophyta</taxon>
        <taxon>Spermatophyta</taxon>
        <taxon>Pinopsida</taxon>
        <taxon>Pinidae</taxon>
        <taxon>Conifers I</taxon>
        <taxon>Pinales</taxon>
        <taxon>Pinaceae</taxon>
        <taxon>Picea</taxon>
    </lineage>
</organism>
<comment type="caution">
    <text evidence="2">The sequence shown here is derived from an EMBL/GenBank/DDBJ whole genome shotgun (WGS) entry which is preliminary data.</text>
</comment>
<geneLocation type="mitochondrion" evidence="2"/>
<keyword evidence="1" id="KW-0812">Transmembrane</keyword>
<dbReference type="EMBL" id="LKAM01000014">
    <property type="protein sequence ID" value="KUM45950.1"/>
    <property type="molecule type" value="Genomic_DNA"/>
</dbReference>
<reference evidence="2" key="1">
    <citation type="journal article" date="2015" name="Genome Biol. Evol.">
        <title>Organellar Genomes of White Spruce (Picea glauca): Assembly and Annotation.</title>
        <authorList>
            <person name="Jackman S.D."/>
            <person name="Warren R.L."/>
            <person name="Gibb E.A."/>
            <person name="Vandervalk B.P."/>
            <person name="Mohamadi H."/>
            <person name="Chu J."/>
            <person name="Raymond A."/>
            <person name="Pleasance S."/>
            <person name="Coope R."/>
            <person name="Wildung M.R."/>
            <person name="Ritland C.E."/>
            <person name="Bousquet J."/>
            <person name="Jones S.J."/>
            <person name="Bohlmann J."/>
            <person name="Birol I."/>
        </authorList>
    </citation>
    <scope>NUCLEOTIDE SEQUENCE [LARGE SCALE GENOMIC DNA]</scope>
    <source>
        <tissue evidence="2">Flushing bud</tissue>
    </source>
</reference>
<sequence length="36" mass="4294">MIYSGLYALYTTSSLWMIASFLGDRVFMRVYFDVYI</sequence>
<accession>A0A117NFY3</accession>
<name>A0A117NFY3_PICGL</name>
<dbReference type="AlphaFoldDB" id="A0A117NFY3"/>
<feature type="transmembrane region" description="Helical" evidence="1">
    <location>
        <begin position="6"/>
        <end position="23"/>
    </location>
</feature>